<dbReference type="Pfam" id="PF07676">
    <property type="entry name" value="PD40"/>
    <property type="match status" value="1"/>
</dbReference>
<keyword evidence="1" id="KW-0732">Signal</keyword>
<dbReference type="InterPro" id="IPR036680">
    <property type="entry name" value="SPOR-like_sf"/>
</dbReference>
<comment type="caution">
    <text evidence="3">The sequence shown here is derived from an EMBL/GenBank/DDBJ whole genome shotgun (WGS) entry which is preliminary data.</text>
</comment>
<evidence type="ECO:0000259" key="2">
    <source>
        <dbReference type="Pfam" id="PF05036"/>
    </source>
</evidence>
<gene>
    <name evidence="3" type="ORF">ELS83_14575</name>
</gene>
<evidence type="ECO:0000313" key="3">
    <source>
        <dbReference type="EMBL" id="NOU61048.1"/>
    </source>
</evidence>
<dbReference type="Proteomes" id="UP000732105">
    <property type="component" value="Unassembled WGS sequence"/>
</dbReference>
<sequence>MNKTMRLRSTLLLIALFIAQISFAQSFSGGKTEQQIEEEAFTFFDAENYKSAMPLYQELINVYPQDPEYNYYLGVCQVELNDNVSEAIKHLKIASTKNVNASVPYYLGRAFHMNYQFNSAIRYYRKFREYYKKKSTGIDQLIVMCQNGLPLVNSYYVIDVRDKKVVDKHEFFRYYKLDGFDDRLSKKTKGIKSRYDGAGDKDVACLANKGQYVYFSSFGKNKKNGRDLYRAKRLKNGGWGEWEALSDLNTQFDEVYPYMAGDGRTLYFCSQGHSSMGGFDIFKSVYNEITDTWTEPVNLGFPINSTSNDLFFATDVNDEFACFTSSRENGKNDVTIYKIKLSEYPEQKVVMNMEALPELAVLKKGANTMTESSSINVAATDIKYITRFTNSNLPYFNFAVSDEITYHYLTEFKSNEARNIFMESKNDKFNSDSLHNVTEDLRNKLTDASGAAKVNLSEKIALLEQKSFDLGAHADDKLIQARKIESDYLNKHIVGTIETDVVAQTEKKEQLIMTSEEMPGASADVVEGYIYHLQVGVFSSRRDAKFFEGLNPVKEELTGNGKLYKYMVGNYPTFAAAKSAIPEIRQLFPNAFVVAYKDGKKTNLGLAIKITDQNYQPTIVAKSTPTVTPKVENAVSGEVAFKVQVGAYSEDVPQDVKDKLRAFSRYPIEYTKDYRGYTICTVGNFDSYSKVSKLKMELREAGLSDAFTVAYSGKDKVTIQQALEILRQ</sequence>
<accession>A0ABX1WY16</accession>
<protein>
    <recommendedName>
        <fullName evidence="2">SPOR domain-containing protein</fullName>
    </recommendedName>
</protein>
<dbReference type="InterPro" id="IPR011659">
    <property type="entry name" value="WD40"/>
</dbReference>
<dbReference type="EMBL" id="RZNH01000026">
    <property type="protein sequence ID" value="NOU61048.1"/>
    <property type="molecule type" value="Genomic_DNA"/>
</dbReference>
<dbReference type="RefSeq" id="WP_171596312.1">
    <property type="nucleotide sequence ID" value="NZ_RZNH01000026.1"/>
</dbReference>
<feature type="signal peptide" evidence="1">
    <location>
        <begin position="1"/>
        <end position="24"/>
    </location>
</feature>
<evidence type="ECO:0000256" key="1">
    <source>
        <dbReference type="SAM" id="SignalP"/>
    </source>
</evidence>
<name>A0ABX1WY16_9BACT</name>
<dbReference type="Gene3D" id="1.25.40.10">
    <property type="entry name" value="Tetratricopeptide repeat domain"/>
    <property type="match status" value="1"/>
</dbReference>
<feature type="chain" id="PRO_5045854201" description="SPOR domain-containing protein" evidence="1">
    <location>
        <begin position="25"/>
        <end position="728"/>
    </location>
</feature>
<feature type="domain" description="SPOR" evidence="2">
    <location>
        <begin position="531"/>
        <end position="594"/>
    </location>
</feature>
<dbReference type="InterPro" id="IPR007730">
    <property type="entry name" value="SPOR-like_dom"/>
</dbReference>
<dbReference type="Pfam" id="PF05036">
    <property type="entry name" value="SPOR"/>
    <property type="match status" value="1"/>
</dbReference>
<evidence type="ECO:0000313" key="4">
    <source>
        <dbReference type="Proteomes" id="UP000732105"/>
    </source>
</evidence>
<dbReference type="SUPFAM" id="SSF110997">
    <property type="entry name" value="Sporulation related repeat"/>
    <property type="match status" value="1"/>
</dbReference>
<dbReference type="InterPro" id="IPR011990">
    <property type="entry name" value="TPR-like_helical_dom_sf"/>
</dbReference>
<dbReference type="SUPFAM" id="SSF48452">
    <property type="entry name" value="TPR-like"/>
    <property type="match status" value="1"/>
</dbReference>
<proteinExistence type="predicted"/>
<reference evidence="3 4" key="1">
    <citation type="submission" date="2018-12" db="EMBL/GenBank/DDBJ databases">
        <title>Marinifilum JC070 sp. nov., a marine bacterium isolated from Yongle Blue Hole in the South China Sea.</title>
        <authorList>
            <person name="Fu T."/>
        </authorList>
    </citation>
    <scope>NUCLEOTIDE SEQUENCE [LARGE SCALE GENOMIC DNA]</scope>
    <source>
        <strain evidence="3 4">JC070</strain>
    </source>
</reference>
<keyword evidence="4" id="KW-1185">Reference proteome</keyword>
<organism evidence="3 4">
    <name type="scientific">Marinifilum caeruleilacunae</name>
    <dbReference type="NCBI Taxonomy" id="2499076"/>
    <lineage>
        <taxon>Bacteria</taxon>
        <taxon>Pseudomonadati</taxon>
        <taxon>Bacteroidota</taxon>
        <taxon>Bacteroidia</taxon>
        <taxon>Marinilabiliales</taxon>
        <taxon>Marinifilaceae</taxon>
    </lineage>
</organism>